<dbReference type="InterPro" id="IPR021408">
    <property type="entry name" value="DUF3046"/>
</dbReference>
<dbReference type="RefSeq" id="WP_185082692.1">
    <property type="nucleotide sequence ID" value="NZ_JACHJB010000001.1"/>
</dbReference>
<evidence type="ECO:0000313" key="1">
    <source>
        <dbReference type="EMBL" id="MBB6344600.1"/>
    </source>
</evidence>
<accession>A0A7X0EX96</accession>
<dbReference type="Proteomes" id="UP000583800">
    <property type="component" value="Unassembled WGS sequence"/>
</dbReference>
<comment type="caution">
    <text evidence="1">The sequence shown here is derived from an EMBL/GenBank/DDBJ whole genome shotgun (WGS) entry which is preliminary data.</text>
</comment>
<name>A0A7X0EX96_9ACTN</name>
<evidence type="ECO:0008006" key="3">
    <source>
        <dbReference type="Google" id="ProtNLM"/>
    </source>
</evidence>
<sequence>MRLTEFWRRMRAHFGDAYADSWARDYVLAPLDGRTVMQALAEGESAKSVWRAVCQVEDVPPRLR</sequence>
<proteinExistence type="predicted"/>
<dbReference type="EMBL" id="JACHJB010000001">
    <property type="protein sequence ID" value="MBB6344600.1"/>
    <property type="molecule type" value="Genomic_DNA"/>
</dbReference>
<reference evidence="1 2" key="1">
    <citation type="submission" date="2020-08" db="EMBL/GenBank/DDBJ databases">
        <title>Sequencing the genomes of 1000 actinobacteria strains.</title>
        <authorList>
            <person name="Klenk H.-P."/>
        </authorList>
    </citation>
    <scope>NUCLEOTIDE SEQUENCE [LARGE SCALE GENOMIC DNA]</scope>
    <source>
        <strain evidence="1 2">DSM 45913</strain>
    </source>
</reference>
<protein>
    <recommendedName>
        <fullName evidence="3">DUF3046 domain-containing protein</fullName>
    </recommendedName>
</protein>
<keyword evidence="2" id="KW-1185">Reference proteome</keyword>
<evidence type="ECO:0000313" key="2">
    <source>
        <dbReference type="Proteomes" id="UP000583800"/>
    </source>
</evidence>
<dbReference type="Pfam" id="PF11248">
    <property type="entry name" value="DUF3046"/>
    <property type="match status" value="1"/>
</dbReference>
<organism evidence="1 2">
    <name type="scientific">Nonomuraea muscovyensis</name>
    <dbReference type="NCBI Taxonomy" id="1124761"/>
    <lineage>
        <taxon>Bacteria</taxon>
        <taxon>Bacillati</taxon>
        <taxon>Actinomycetota</taxon>
        <taxon>Actinomycetes</taxon>
        <taxon>Streptosporangiales</taxon>
        <taxon>Streptosporangiaceae</taxon>
        <taxon>Nonomuraea</taxon>
    </lineage>
</organism>
<gene>
    <name evidence="1" type="ORF">FHU36_001109</name>
</gene>
<dbReference type="AlphaFoldDB" id="A0A7X0EX96"/>